<protein>
    <submittedName>
        <fullName evidence="3">Uncharacterized protein</fullName>
    </submittedName>
</protein>
<proteinExistence type="predicted"/>
<reference evidence="3 4" key="1">
    <citation type="submission" date="2016-10" db="EMBL/GenBank/DDBJ databases">
        <authorList>
            <person name="de Groot N.N."/>
        </authorList>
    </citation>
    <scope>NUCLEOTIDE SEQUENCE [LARGE SCALE GENOMIC DNA]</scope>
    <source>
        <strain evidence="3 4">CPCC 202808</strain>
    </source>
</reference>
<feature type="region of interest" description="Disordered" evidence="1">
    <location>
        <begin position="154"/>
        <end position="176"/>
    </location>
</feature>
<gene>
    <name evidence="2" type="ORF">FHR37_002439</name>
    <name evidence="3" type="ORF">SAMN05421678_104160</name>
</gene>
<accession>A0A1I2PJ27</accession>
<dbReference type="RefSeq" id="WP_092882640.1">
    <property type="nucleotide sequence ID" value="NZ_FOOI01000004.1"/>
</dbReference>
<evidence type="ECO:0000313" key="4">
    <source>
        <dbReference type="Proteomes" id="UP000199052"/>
    </source>
</evidence>
<keyword evidence="5" id="KW-1185">Reference proteome</keyword>
<organism evidence="3 4">
    <name type="scientific">Actinopolymorpha cephalotaxi</name>
    <dbReference type="NCBI Taxonomy" id="504797"/>
    <lineage>
        <taxon>Bacteria</taxon>
        <taxon>Bacillati</taxon>
        <taxon>Actinomycetota</taxon>
        <taxon>Actinomycetes</taxon>
        <taxon>Propionibacteriales</taxon>
        <taxon>Actinopolymorphaceae</taxon>
        <taxon>Actinopolymorpha</taxon>
    </lineage>
</organism>
<dbReference type="AlphaFoldDB" id="A0A1I2PJ27"/>
<sequence length="176" mass="18630">MDFAAWTRTLFDRGLRVVPPSHPAPVRLWALLPAGGLLHFRCHGTTVDLERYAEGDFLFADPAGRCDCGCGQHLPAPQAPPRLVLRKDARPVGGVRYDGAAERGWRGYKAGLLSVDAAAEVFDRLLADLVPHLTAGAGGFTGTPAVRRSAVRSSAVRSSAPVRAGGHRAPAVGHPV</sequence>
<dbReference type="EMBL" id="JACBZA010000001">
    <property type="protein sequence ID" value="NYH83588.1"/>
    <property type="molecule type" value="Genomic_DNA"/>
</dbReference>
<evidence type="ECO:0000313" key="3">
    <source>
        <dbReference type="EMBL" id="SFG16078.1"/>
    </source>
</evidence>
<evidence type="ECO:0000313" key="5">
    <source>
        <dbReference type="Proteomes" id="UP000533017"/>
    </source>
</evidence>
<evidence type="ECO:0000256" key="1">
    <source>
        <dbReference type="SAM" id="MobiDB-lite"/>
    </source>
</evidence>
<dbReference type="Proteomes" id="UP000199052">
    <property type="component" value="Unassembled WGS sequence"/>
</dbReference>
<dbReference type="OrthoDB" id="3214425at2"/>
<feature type="compositionally biased region" description="Low complexity" evidence="1">
    <location>
        <begin position="154"/>
        <end position="164"/>
    </location>
</feature>
<dbReference type="EMBL" id="FOOI01000004">
    <property type="protein sequence ID" value="SFG16078.1"/>
    <property type="molecule type" value="Genomic_DNA"/>
</dbReference>
<name>A0A1I2PJ27_9ACTN</name>
<evidence type="ECO:0000313" key="2">
    <source>
        <dbReference type="EMBL" id="NYH83588.1"/>
    </source>
</evidence>
<dbReference type="Proteomes" id="UP000533017">
    <property type="component" value="Unassembled WGS sequence"/>
</dbReference>
<reference evidence="2 5" key="2">
    <citation type="submission" date="2020-07" db="EMBL/GenBank/DDBJ databases">
        <title>Sequencing the genomes of 1000 actinobacteria strains.</title>
        <authorList>
            <person name="Klenk H.-P."/>
        </authorList>
    </citation>
    <scope>NUCLEOTIDE SEQUENCE [LARGE SCALE GENOMIC DNA]</scope>
    <source>
        <strain evidence="2 5">DSM 45117</strain>
    </source>
</reference>